<evidence type="ECO:0000313" key="9">
    <source>
        <dbReference type="Proteomes" id="UP001059041"/>
    </source>
</evidence>
<dbReference type="InterPro" id="IPR050735">
    <property type="entry name" value="Kininogen_Fetuin_HRG"/>
</dbReference>
<evidence type="ECO:0000259" key="7">
    <source>
        <dbReference type="PROSITE" id="PS51647"/>
    </source>
</evidence>
<dbReference type="GO" id="GO:0007204">
    <property type="term" value="P:positive regulation of cytosolic calcium ion concentration"/>
    <property type="evidence" value="ECO:0007669"/>
    <property type="project" value="TreeGrafter"/>
</dbReference>
<dbReference type="PANTHER" id="PTHR13814">
    <property type="entry name" value="FETUIN"/>
    <property type="match status" value="1"/>
</dbReference>
<feature type="domain" description="Cystatin kininogen-type" evidence="7">
    <location>
        <begin position="14"/>
        <end position="118"/>
    </location>
</feature>
<keyword evidence="3" id="KW-0732">Signal</keyword>
<accession>A0A9W7T277</accession>
<dbReference type="CDD" id="cd00042">
    <property type="entry name" value="CY"/>
    <property type="match status" value="2"/>
</dbReference>
<dbReference type="InterPro" id="IPR046350">
    <property type="entry name" value="Cystatin_sf"/>
</dbReference>
<dbReference type="GO" id="GO:0030195">
    <property type="term" value="P:negative regulation of blood coagulation"/>
    <property type="evidence" value="ECO:0007669"/>
    <property type="project" value="TreeGrafter"/>
</dbReference>
<dbReference type="SUPFAM" id="SSF54403">
    <property type="entry name" value="Cystatin/monellin"/>
    <property type="match status" value="2"/>
</dbReference>
<sequence>CSGGHGQMDTSIPCDDKRVENVVNLALSKHNELLTEGSQLALYDIKEATKAQNESGEFFSVMFTSRETDCPVGGDKVWQQCDYLQQVDKVLRTCQAKVLFKEAGQQLLLHDCSVGIVAEVAPCLGCPENIENQEDLQEPLMHSLSKANSILYHTHFFIFKDLSSATKQVVAGFRYKLQFYMEKSNCTKSKFAAVTHECHPVQEEPEFMQCNSTVDVAPWRHEVPEVYAECAPGFLKVSQVIMPCSRRNPRRNETNKRSIKPLTRESSEESKENISASTAIPLNCPTKPWKEFRPVFDNTAPVNTTGRTQTNGTTTDTVFTDQDLLS</sequence>
<keyword evidence="5" id="KW-0325">Glycoprotein</keyword>
<evidence type="ECO:0000256" key="1">
    <source>
        <dbReference type="ARBA" id="ARBA00022690"/>
    </source>
</evidence>
<evidence type="ECO:0000256" key="5">
    <source>
        <dbReference type="ARBA" id="ARBA00023180"/>
    </source>
</evidence>
<protein>
    <submittedName>
        <fullName evidence="8">Kininogen-1</fullName>
    </submittedName>
</protein>
<proteinExistence type="predicted"/>
<dbReference type="GO" id="GO:0072562">
    <property type="term" value="C:blood microparticle"/>
    <property type="evidence" value="ECO:0007669"/>
    <property type="project" value="TreeGrafter"/>
</dbReference>
<feature type="domain" description="Cystatin kininogen-type" evidence="7">
    <location>
        <begin position="131"/>
        <end position="236"/>
    </location>
</feature>
<dbReference type="SMART" id="SM00043">
    <property type="entry name" value="CY"/>
    <property type="match status" value="2"/>
</dbReference>
<keyword evidence="9" id="KW-1185">Reference proteome</keyword>
<dbReference type="EMBL" id="JAFHDT010000413">
    <property type="protein sequence ID" value="KAI7789628.1"/>
    <property type="molecule type" value="Genomic_DNA"/>
</dbReference>
<feature type="non-terminal residue" evidence="8">
    <location>
        <position position="1"/>
    </location>
</feature>
<gene>
    <name evidence="8" type="ORF">IRJ41_018654</name>
</gene>
<dbReference type="Gene3D" id="3.10.450.10">
    <property type="match status" value="2"/>
</dbReference>
<keyword evidence="1" id="KW-0646">Protease inhibitor</keyword>
<reference evidence="8" key="1">
    <citation type="submission" date="2021-02" db="EMBL/GenBank/DDBJ databases">
        <title>Comparative genomics reveals that relaxation of natural selection precedes convergent phenotypic evolution of cavefish.</title>
        <authorList>
            <person name="Peng Z."/>
        </authorList>
    </citation>
    <scope>NUCLEOTIDE SEQUENCE</scope>
    <source>
        <tissue evidence="8">Muscle</tissue>
    </source>
</reference>
<dbReference type="FunFam" id="3.10.450.10:FF:000002">
    <property type="entry name" value="Kininogen 1"/>
    <property type="match status" value="1"/>
</dbReference>
<comment type="caution">
    <text evidence="8">The sequence shown here is derived from an EMBL/GenBank/DDBJ whole genome shotgun (WGS) entry which is preliminary data.</text>
</comment>
<name>A0A9W7T277_TRIRA</name>
<feature type="region of interest" description="Disordered" evidence="6">
    <location>
        <begin position="296"/>
        <end position="326"/>
    </location>
</feature>
<dbReference type="AlphaFoldDB" id="A0A9W7T277"/>
<feature type="compositionally biased region" description="Basic and acidic residues" evidence="6">
    <location>
        <begin position="250"/>
        <end position="272"/>
    </location>
</feature>
<evidence type="ECO:0000256" key="2">
    <source>
        <dbReference type="ARBA" id="ARBA00022704"/>
    </source>
</evidence>
<dbReference type="PROSITE" id="PS51647">
    <property type="entry name" value="CYSTATIN_KININOGEN"/>
    <property type="match status" value="2"/>
</dbReference>
<dbReference type="GO" id="GO:0004869">
    <property type="term" value="F:cysteine-type endopeptidase inhibitor activity"/>
    <property type="evidence" value="ECO:0007669"/>
    <property type="project" value="UniProtKB-KW"/>
</dbReference>
<keyword evidence="2" id="KW-0789">Thiol protease inhibitor</keyword>
<dbReference type="PANTHER" id="PTHR13814:SF12">
    <property type="entry name" value="KININOGEN-1"/>
    <property type="match status" value="1"/>
</dbReference>
<feature type="region of interest" description="Disordered" evidence="6">
    <location>
        <begin position="246"/>
        <end position="280"/>
    </location>
</feature>
<dbReference type="InterPro" id="IPR027358">
    <property type="entry name" value="Kininogen-type_cystatin_dom"/>
</dbReference>
<dbReference type="Pfam" id="PF00031">
    <property type="entry name" value="Cystatin"/>
    <property type="match status" value="2"/>
</dbReference>
<dbReference type="Proteomes" id="UP001059041">
    <property type="component" value="Unassembled WGS sequence"/>
</dbReference>
<feature type="compositionally biased region" description="Low complexity" evidence="6">
    <location>
        <begin position="302"/>
        <end position="326"/>
    </location>
</feature>
<evidence type="ECO:0000256" key="3">
    <source>
        <dbReference type="ARBA" id="ARBA00022729"/>
    </source>
</evidence>
<organism evidence="8 9">
    <name type="scientific">Triplophysa rosa</name>
    <name type="common">Cave loach</name>
    <dbReference type="NCBI Taxonomy" id="992332"/>
    <lineage>
        <taxon>Eukaryota</taxon>
        <taxon>Metazoa</taxon>
        <taxon>Chordata</taxon>
        <taxon>Craniata</taxon>
        <taxon>Vertebrata</taxon>
        <taxon>Euteleostomi</taxon>
        <taxon>Actinopterygii</taxon>
        <taxon>Neopterygii</taxon>
        <taxon>Teleostei</taxon>
        <taxon>Ostariophysi</taxon>
        <taxon>Cypriniformes</taxon>
        <taxon>Nemacheilidae</taxon>
        <taxon>Triplophysa</taxon>
    </lineage>
</organism>
<evidence type="ECO:0000313" key="8">
    <source>
        <dbReference type="EMBL" id="KAI7789628.1"/>
    </source>
</evidence>
<dbReference type="InterPro" id="IPR000010">
    <property type="entry name" value="Cystatin_dom"/>
</dbReference>
<keyword evidence="4" id="KW-1015">Disulfide bond</keyword>
<evidence type="ECO:0000256" key="4">
    <source>
        <dbReference type="ARBA" id="ARBA00023157"/>
    </source>
</evidence>
<evidence type="ECO:0000256" key="6">
    <source>
        <dbReference type="SAM" id="MobiDB-lite"/>
    </source>
</evidence>